<dbReference type="AlphaFoldDB" id="A0A4R6QFI0"/>
<dbReference type="InterPro" id="IPR006143">
    <property type="entry name" value="RND_pump_MFP"/>
</dbReference>
<dbReference type="Proteomes" id="UP000295260">
    <property type="component" value="Unassembled WGS sequence"/>
</dbReference>
<dbReference type="GO" id="GO:0060003">
    <property type="term" value="P:copper ion export"/>
    <property type="evidence" value="ECO:0007669"/>
    <property type="project" value="TreeGrafter"/>
</dbReference>
<dbReference type="Gene3D" id="2.40.50.100">
    <property type="match status" value="1"/>
</dbReference>
<proteinExistence type="inferred from homology"/>
<accession>A0A4R6QFI0</accession>
<feature type="domain" description="CusB-like beta-barrel" evidence="3">
    <location>
        <begin position="227"/>
        <end position="299"/>
    </location>
</feature>
<gene>
    <name evidence="4" type="ORF">BC748_0365</name>
</gene>
<dbReference type="GO" id="GO:0015679">
    <property type="term" value="P:plasma membrane copper ion transport"/>
    <property type="evidence" value="ECO:0007669"/>
    <property type="project" value="TreeGrafter"/>
</dbReference>
<dbReference type="Pfam" id="PF25954">
    <property type="entry name" value="Beta-barrel_RND_2"/>
    <property type="match status" value="1"/>
</dbReference>
<dbReference type="PANTHER" id="PTHR30097">
    <property type="entry name" value="CATION EFFLUX SYSTEM PROTEIN CUSB"/>
    <property type="match status" value="1"/>
</dbReference>
<dbReference type="InterPro" id="IPR058792">
    <property type="entry name" value="Beta-barrel_RND_2"/>
</dbReference>
<evidence type="ECO:0000256" key="2">
    <source>
        <dbReference type="ARBA" id="ARBA00022448"/>
    </source>
</evidence>
<evidence type="ECO:0000256" key="1">
    <source>
        <dbReference type="ARBA" id="ARBA00009477"/>
    </source>
</evidence>
<dbReference type="GO" id="GO:0022857">
    <property type="term" value="F:transmembrane transporter activity"/>
    <property type="evidence" value="ECO:0007669"/>
    <property type="project" value="InterPro"/>
</dbReference>
<dbReference type="RefSeq" id="WP_133531733.1">
    <property type="nucleotide sequence ID" value="NZ_SNXR01000011.1"/>
</dbReference>
<dbReference type="Gene3D" id="1.10.287.470">
    <property type="entry name" value="Helix hairpin bin"/>
    <property type="match status" value="1"/>
</dbReference>
<comment type="similarity">
    <text evidence="1">Belongs to the membrane fusion protein (MFP) (TC 8.A.1) family.</text>
</comment>
<dbReference type="Gene3D" id="2.40.420.20">
    <property type="match status" value="1"/>
</dbReference>
<dbReference type="PROSITE" id="PS51257">
    <property type="entry name" value="PROKAR_LIPOPROTEIN"/>
    <property type="match status" value="1"/>
</dbReference>
<evidence type="ECO:0000259" key="3">
    <source>
        <dbReference type="Pfam" id="PF25954"/>
    </source>
</evidence>
<evidence type="ECO:0000313" key="5">
    <source>
        <dbReference type="Proteomes" id="UP000295260"/>
    </source>
</evidence>
<dbReference type="NCBIfam" id="TIGR01730">
    <property type="entry name" value="RND_mfp"/>
    <property type="match status" value="1"/>
</dbReference>
<protein>
    <submittedName>
        <fullName evidence="4">Cobalt-zinc-cadmium efflux system membrane fusion protein</fullName>
    </submittedName>
</protein>
<dbReference type="GO" id="GO:0030313">
    <property type="term" value="C:cell envelope"/>
    <property type="evidence" value="ECO:0007669"/>
    <property type="project" value="TreeGrafter"/>
</dbReference>
<keyword evidence="5" id="KW-1185">Reference proteome</keyword>
<reference evidence="4 5" key="1">
    <citation type="submission" date="2019-03" db="EMBL/GenBank/DDBJ databases">
        <title>Genomic Encyclopedia of Archaeal and Bacterial Type Strains, Phase II (KMG-II): from individual species to whole genera.</title>
        <authorList>
            <person name="Goeker M."/>
        </authorList>
    </citation>
    <scope>NUCLEOTIDE SEQUENCE [LARGE SCALE GENOMIC DNA]</scope>
    <source>
        <strain evidence="4 5">DSM 25687</strain>
    </source>
</reference>
<dbReference type="InterPro" id="IPR051909">
    <property type="entry name" value="MFP_Cation_Efflux"/>
</dbReference>
<dbReference type="SUPFAM" id="SSF111369">
    <property type="entry name" value="HlyD-like secretion proteins"/>
    <property type="match status" value="1"/>
</dbReference>
<dbReference type="Gene3D" id="2.40.30.170">
    <property type="match status" value="1"/>
</dbReference>
<dbReference type="PANTHER" id="PTHR30097:SF4">
    <property type="entry name" value="SLR6042 PROTEIN"/>
    <property type="match status" value="1"/>
</dbReference>
<sequence length="377" mass="42900">MKTKIIIAVLLLISYSCNSKKEEQNVSKNPITEKIISLTDKQLKNAELTFENIEKRNISATITANGVIDVPPQNLISISMPLGGYLKYTKLLPGMFVKKNEIIAVMEDQQYIQLQQEYLTAKSKLFFAEKEYERQRDLNKDKASSDKIFQMADAEYKSLRIMVNSLAEKLRLININPNSLTEKTISKSVNIYSSINGFVSKVNVNIGKYVNPSDILFELINPDDIHLNLKIFEKDINGLSIGQKIMAYTNSQPDKKYQSEIILISKDISSEEHSAQVHCHFNNYDKTLLPGMYMNATIELKREPVQTLSNDAIVTYEGIDYVFIKKDNHTFEMASVKAGKNENGFTEIINAEKLLNRKIVSKGAYTLLMQLKNKSEE</sequence>
<evidence type="ECO:0000313" key="4">
    <source>
        <dbReference type="EMBL" id="TDP60766.1"/>
    </source>
</evidence>
<dbReference type="OrthoDB" id="9814657at2"/>
<comment type="caution">
    <text evidence="4">The sequence shown here is derived from an EMBL/GenBank/DDBJ whole genome shotgun (WGS) entry which is preliminary data.</text>
</comment>
<organism evidence="4 5">
    <name type="scientific">Flavobacterium dankookense</name>
    <dbReference type="NCBI Taxonomy" id="706186"/>
    <lineage>
        <taxon>Bacteria</taxon>
        <taxon>Pseudomonadati</taxon>
        <taxon>Bacteroidota</taxon>
        <taxon>Flavobacteriia</taxon>
        <taxon>Flavobacteriales</taxon>
        <taxon>Flavobacteriaceae</taxon>
        <taxon>Flavobacterium</taxon>
    </lineage>
</organism>
<dbReference type="GO" id="GO:0016020">
    <property type="term" value="C:membrane"/>
    <property type="evidence" value="ECO:0007669"/>
    <property type="project" value="InterPro"/>
</dbReference>
<dbReference type="EMBL" id="SNXR01000011">
    <property type="protein sequence ID" value="TDP60766.1"/>
    <property type="molecule type" value="Genomic_DNA"/>
</dbReference>
<keyword evidence="2" id="KW-0813">Transport</keyword>
<name>A0A4R6QFI0_9FLAO</name>